<dbReference type="Proteomes" id="UP001473302">
    <property type="component" value="Unassembled WGS sequence"/>
</dbReference>
<reference evidence="3 4" key="1">
    <citation type="submission" date="2024-04" db="EMBL/GenBank/DDBJ databases">
        <title>genome sequences of Mucor flavus KT1a and Helicostylum pulchrum KT1b strains isolated from the surface of a dry-aged beef.</title>
        <authorList>
            <person name="Toyotome T."/>
            <person name="Hosono M."/>
            <person name="Torimaru M."/>
            <person name="Fukuda K."/>
            <person name="Mikami N."/>
        </authorList>
    </citation>
    <scope>NUCLEOTIDE SEQUENCE [LARGE SCALE GENOMIC DNA]</scope>
    <source>
        <strain evidence="3 4">KT1a</strain>
    </source>
</reference>
<keyword evidence="4" id="KW-1185">Reference proteome</keyword>
<accession>A0ABP9ZBA1</accession>
<feature type="region of interest" description="Disordered" evidence="2">
    <location>
        <begin position="230"/>
        <end position="253"/>
    </location>
</feature>
<dbReference type="EMBL" id="BAABUK010000031">
    <property type="protein sequence ID" value="GAA5816370.1"/>
    <property type="molecule type" value="Genomic_DNA"/>
</dbReference>
<evidence type="ECO:0000313" key="3">
    <source>
        <dbReference type="EMBL" id="GAA5816370.1"/>
    </source>
</evidence>
<comment type="caution">
    <text evidence="3">The sequence shown here is derived from an EMBL/GenBank/DDBJ whole genome shotgun (WGS) entry which is preliminary data.</text>
</comment>
<organism evidence="3 4">
    <name type="scientific">Mucor flavus</name>
    <dbReference type="NCBI Taxonomy" id="439312"/>
    <lineage>
        <taxon>Eukaryota</taxon>
        <taxon>Fungi</taxon>
        <taxon>Fungi incertae sedis</taxon>
        <taxon>Mucoromycota</taxon>
        <taxon>Mucoromycotina</taxon>
        <taxon>Mucoromycetes</taxon>
        <taxon>Mucorales</taxon>
        <taxon>Mucorineae</taxon>
        <taxon>Mucoraceae</taxon>
        <taxon>Mucor</taxon>
    </lineage>
</organism>
<keyword evidence="1" id="KW-0175">Coiled coil</keyword>
<name>A0ABP9ZBA1_9FUNG</name>
<protein>
    <submittedName>
        <fullName evidence="3">Uncharacterized protein</fullName>
    </submittedName>
</protein>
<gene>
    <name evidence="3" type="ORF">MFLAVUS_009898</name>
</gene>
<feature type="coiled-coil region" evidence="1">
    <location>
        <begin position="258"/>
        <end position="285"/>
    </location>
</feature>
<sequence length="296" mass="34399">MRKRRQEEYHEEEEEQYSLPIPKAQKRAHSATFKPDIDEFRIIINEAIRFRLHGIIKTALKNKPKNGVAVEENFKSIVVPLGQVLSTDLPIAAKRTIIDKFNNAIRQYSDFASVFAVNVQLHMLKFITCESSSVQINSIIPHKFQDSSIAIELPVAFNQRMNYDAKRKSDYNALFTLNHLQVISSSEFGSTVTQFSTNLETMYKGSKRFKSALDKILKVLLKINLQPTKERERRDYKDSKKNISGDDTNTTVSRILTRNKKRSLLNRYKKKLKKHEEKNQADSANRMRIVIDYMKK</sequence>
<feature type="compositionally biased region" description="Basic and acidic residues" evidence="2">
    <location>
        <begin position="230"/>
        <end position="244"/>
    </location>
</feature>
<evidence type="ECO:0000256" key="2">
    <source>
        <dbReference type="SAM" id="MobiDB-lite"/>
    </source>
</evidence>
<evidence type="ECO:0000256" key="1">
    <source>
        <dbReference type="SAM" id="Coils"/>
    </source>
</evidence>
<evidence type="ECO:0000313" key="4">
    <source>
        <dbReference type="Proteomes" id="UP001473302"/>
    </source>
</evidence>
<proteinExistence type="predicted"/>